<keyword evidence="2" id="KW-0560">Oxidoreductase</keyword>
<name>A0A2K8SP40_9NOSO</name>
<organism evidence="2 3">
    <name type="scientific">Nostoc flagelliforme CCNUN1</name>
    <dbReference type="NCBI Taxonomy" id="2038116"/>
    <lineage>
        <taxon>Bacteria</taxon>
        <taxon>Bacillati</taxon>
        <taxon>Cyanobacteriota</taxon>
        <taxon>Cyanophyceae</taxon>
        <taxon>Nostocales</taxon>
        <taxon>Nostocaceae</taxon>
        <taxon>Nostoc</taxon>
    </lineage>
</organism>
<keyword evidence="3" id="KW-1185">Reference proteome</keyword>
<dbReference type="KEGG" id="nfl:COO91_02524"/>
<dbReference type="InterPro" id="IPR007138">
    <property type="entry name" value="ABM_dom"/>
</dbReference>
<accession>A0A2K8SP40</accession>
<dbReference type="Pfam" id="PF03992">
    <property type="entry name" value="ABM"/>
    <property type="match status" value="1"/>
</dbReference>
<sequence length="102" mass="11659">MSNQQVTVTARLKVKPGLENEFKQEFQAVIALTLKEEGCINYDLHQSVEDPSLFLLHENWVSQDILAQHLEQPYIKGLGEKAGRFLVDPPDVRLWEQIANNS</sequence>
<dbReference type="Proteomes" id="UP000232003">
    <property type="component" value="Chromosome"/>
</dbReference>
<dbReference type="PANTHER" id="PTHR33336:SF3">
    <property type="entry name" value="ABM DOMAIN-CONTAINING PROTEIN"/>
    <property type="match status" value="1"/>
</dbReference>
<evidence type="ECO:0000259" key="1">
    <source>
        <dbReference type="PROSITE" id="PS51725"/>
    </source>
</evidence>
<dbReference type="InterPro" id="IPR050744">
    <property type="entry name" value="AI-2_Isomerase_LsrG"/>
</dbReference>
<protein>
    <submittedName>
        <fullName evidence="2">Quinol monooxygenase YgiN</fullName>
    </submittedName>
</protein>
<dbReference type="AlphaFoldDB" id="A0A2K8SP40"/>
<keyword evidence="2" id="KW-0503">Monooxygenase</keyword>
<evidence type="ECO:0000313" key="2">
    <source>
        <dbReference type="EMBL" id="AUB36605.1"/>
    </source>
</evidence>
<dbReference type="GO" id="GO:0004497">
    <property type="term" value="F:monooxygenase activity"/>
    <property type="evidence" value="ECO:0007669"/>
    <property type="project" value="UniProtKB-KW"/>
</dbReference>
<reference evidence="2 3" key="1">
    <citation type="submission" date="2017-11" db="EMBL/GenBank/DDBJ databases">
        <title>Complete genome of a free-living desiccation-tolerant cyanobacterium and its photosynthetic adaptation to extreme terrestrial habitat.</title>
        <authorList>
            <person name="Shang J."/>
        </authorList>
    </citation>
    <scope>NUCLEOTIDE SEQUENCE [LARGE SCALE GENOMIC DNA]</scope>
    <source>
        <strain evidence="2 3">CCNUN1</strain>
    </source>
</reference>
<dbReference type="OrthoDB" id="9806189at2"/>
<dbReference type="RefSeq" id="WP_100898501.1">
    <property type="nucleotide sequence ID" value="NZ_CAWNNC010000001.1"/>
</dbReference>
<feature type="domain" description="ABM" evidence="1">
    <location>
        <begin position="6"/>
        <end position="94"/>
    </location>
</feature>
<dbReference type="EMBL" id="CP024785">
    <property type="protein sequence ID" value="AUB36605.1"/>
    <property type="molecule type" value="Genomic_DNA"/>
</dbReference>
<evidence type="ECO:0000313" key="3">
    <source>
        <dbReference type="Proteomes" id="UP000232003"/>
    </source>
</evidence>
<dbReference type="InterPro" id="IPR011008">
    <property type="entry name" value="Dimeric_a/b-barrel"/>
</dbReference>
<dbReference type="PANTHER" id="PTHR33336">
    <property type="entry name" value="QUINOL MONOOXYGENASE YGIN-RELATED"/>
    <property type="match status" value="1"/>
</dbReference>
<dbReference type="Gene3D" id="3.30.70.100">
    <property type="match status" value="1"/>
</dbReference>
<dbReference type="SUPFAM" id="SSF54909">
    <property type="entry name" value="Dimeric alpha+beta barrel"/>
    <property type="match status" value="1"/>
</dbReference>
<proteinExistence type="predicted"/>
<dbReference type="PROSITE" id="PS51725">
    <property type="entry name" value="ABM"/>
    <property type="match status" value="1"/>
</dbReference>
<gene>
    <name evidence="2" type="ORF">COO91_02524</name>
</gene>